<protein>
    <submittedName>
        <fullName evidence="4">Uncharacterized protein</fullName>
    </submittedName>
</protein>
<dbReference type="AlphaFoldDB" id="A0A0M9AEJ6"/>
<keyword evidence="3" id="KW-0732">Signal</keyword>
<sequence>MRRTKRMVATWWSACASLALAQDLLQEPASPGRAPGLPLCLLALVYLLLFLIARTYLIACPSRALARAQLEGLWAEHVQGWEEGQKQEDDQKKRDAREDTEECLRKARDLLEGRGFWGQIWTRLSLLLWNGEREMAAWALMHRAERRAVELMKDEEVRARLVRGLGELGVFSEEEKALWRKQLKRALGLEGQDPQQGSPSQGGGSGNEIVPSALSPSTDPQEPGQGSGQAESNARCCQKPDSRVQRALLEEFLAALYDARDTRYARLLTLHNKAAWLLLVGLGLAWALGSFAPGLPNGLDLGTGLLLGFLGGVLSRLLRVVATKELPTDYGAYWVPLFLAPVLGALGAVGGYLVFWALVEVRALGEGLKPLLSPPAAYGLLVVLGFSERLLKGLTERLEDQALKQEDQGKEKPKGDGEEDHGKPKDQPARRWGRG</sequence>
<evidence type="ECO:0000313" key="4">
    <source>
        <dbReference type="EMBL" id="KOX90312.1"/>
    </source>
</evidence>
<evidence type="ECO:0000313" key="5">
    <source>
        <dbReference type="Proteomes" id="UP000037685"/>
    </source>
</evidence>
<evidence type="ECO:0000256" key="1">
    <source>
        <dbReference type="SAM" id="MobiDB-lite"/>
    </source>
</evidence>
<feature type="signal peptide" evidence="3">
    <location>
        <begin position="1"/>
        <end position="21"/>
    </location>
</feature>
<keyword evidence="2" id="KW-0812">Transmembrane</keyword>
<feature type="region of interest" description="Disordered" evidence="1">
    <location>
        <begin position="401"/>
        <end position="435"/>
    </location>
</feature>
<keyword evidence="2" id="KW-0472">Membrane</keyword>
<proteinExistence type="predicted"/>
<dbReference type="EMBL" id="LHCI01000106">
    <property type="protein sequence ID" value="KOX90312.1"/>
    <property type="molecule type" value="Genomic_DNA"/>
</dbReference>
<feature type="chain" id="PRO_5005831105" evidence="3">
    <location>
        <begin position="22"/>
        <end position="435"/>
    </location>
</feature>
<accession>A0A0M9AEJ6</accession>
<feature type="transmembrane region" description="Helical" evidence="2">
    <location>
        <begin position="301"/>
        <end position="321"/>
    </location>
</feature>
<dbReference type="Proteomes" id="UP000037685">
    <property type="component" value="Unassembled WGS sequence"/>
</dbReference>
<dbReference type="PATRIC" id="fig|271.14.peg.1577"/>
<feature type="transmembrane region" description="Helical" evidence="2">
    <location>
        <begin position="371"/>
        <end position="391"/>
    </location>
</feature>
<evidence type="ECO:0000256" key="3">
    <source>
        <dbReference type="SAM" id="SignalP"/>
    </source>
</evidence>
<feature type="compositionally biased region" description="Basic and acidic residues" evidence="1">
    <location>
        <begin position="401"/>
        <end position="429"/>
    </location>
</feature>
<evidence type="ECO:0000256" key="2">
    <source>
        <dbReference type="SAM" id="Phobius"/>
    </source>
</evidence>
<feature type="region of interest" description="Disordered" evidence="1">
    <location>
        <begin position="189"/>
        <end position="236"/>
    </location>
</feature>
<keyword evidence="2" id="KW-1133">Transmembrane helix</keyword>
<feature type="transmembrane region" description="Helical" evidence="2">
    <location>
        <begin position="333"/>
        <end position="359"/>
    </location>
</feature>
<organism evidence="4 5">
    <name type="scientific">Thermus aquaticus</name>
    <dbReference type="NCBI Taxonomy" id="271"/>
    <lineage>
        <taxon>Bacteria</taxon>
        <taxon>Thermotogati</taxon>
        <taxon>Deinococcota</taxon>
        <taxon>Deinococci</taxon>
        <taxon>Thermales</taxon>
        <taxon>Thermaceae</taxon>
        <taxon>Thermus</taxon>
    </lineage>
</organism>
<dbReference type="RefSeq" id="WP_156303245.1">
    <property type="nucleotide sequence ID" value="NZ_LHCI01000106.1"/>
</dbReference>
<gene>
    <name evidence="4" type="ORF">BVI061214_01502</name>
</gene>
<comment type="caution">
    <text evidence="4">The sequence shown here is derived from an EMBL/GenBank/DDBJ whole genome shotgun (WGS) entry which is preliminary data.</text>
</comment>
<feature type="transmembrane region" description="Helical" evidence="2">
    <location>
        <begin position="274"/>
        <end position="295"/>
    </location>
</feature>
<reference evidence="4 5" key="1">
    <citation type="submission" date="2015-07" db="EMBL/GenBank/DDBJ databases">
        <authorList>
            <person name="Noorani M."/>
        </authorList>
    </citation>
    <scope>NUCLEOTIDE SEQUENCE [LARGE SCALE GENOMIC DNA]</scope>
    <source>
        <strain evidence="5">ATCC 25104 / DSM 625 / JCM 10724 / NBRC 103206 / NCIMB 11243 / YT-1</strain>
    </source>
</reference>
<feature type="transmembrane region" description="Helical" evidence="2">
    <location>
        <begin position="37"/>
        <end position="57"/>
    </location>
</feature>
<name>A0A0M9AEJ6_THEAQ</name>